<dbReference type="RefSeq" id="WP_165870918.1">
    <property type="nucleotide sequence ID" value="NZ_CALJUB010000091.1"/>
</dbReference>
<reference evidence="3" key="3">
    <citation type="journal article" date="2022" name="Res Sq">
        <title>Evolution of multicellular longitudinally dividing oral cavity symbionts (Neisseriaceae).</title>
        <authorList>
            <person name="Nyongesa S."/>
            <person name="Weber P."/>
            <person name="Bernet E."/>
            <person name="Pullido F."/>
            <person name="Nieckarz M."/>
            <person name="Delaby M."/>
            <person name="Nieves C."/>
            <person name="Viehboeck T."/>
            <person name="Krause N."/>
            <person name="Rivera-Millot A."/>
            <person name="Nakamura A."/>
            <person name="Vischer N."/>
            <person name="VanNieuwenhze M."/>
            <person name="Brun Y."/>
            <person name="Cava F."/>
            <person name="Bulgheresi S."/>
            <person name="Veyrier F."/>
        </authorList>
    </citation>
    <scope>NUCLEOTIDE SEQUENCE</scope>
    <source>
        <strain evidence="3">1258/02</strain>
    </source>
</reference>
<evidence type="ECO:0008006" key="6">
    <source>
        <dbReference type="Google" id="ProtNLM"/>
    </source>
</evidence>
<dbReference type="EMBL" id="CP091507">
    <property type="protein sequence ID" value="UOO80090.1"/>
    <property type="molecule type" value="Genomic_DNA"/>
</dbReference>
<reference evidence="3" key="2">
    <citation type="submission" date="2021-12" db="EMBL/GenBank/DDBJ databases">
        <authorList>
            <person name="Veyrier F.J."/>
        </authorList>
    </citation>
    <scope>NUCLEOTIDE SEQUENCE</scope>
    <source>
        <strain evidence="3">1258/02</strain>
    </source>
</reference>
<dbReference type="EMBL" id="SLXE01000015">
    <property type="protein sequence ID" value="TCP05991.1"/>
    <property type="molecule type" value="Genomic_DNA"/>
</dbReference>
<accession>A0AAE9GU88</accession>
<evidence type="ECO:0000256" key="1">
    <source>
        <dbReference type="SAM" id="SignalP"/>
    </source>
</evidence>
<feature type="signal peptide" evidence="1">
    <location>
        <begin position="1"/>
        <end position="15"/>
    </location>
</feature>
<keyword evidence="1" id="KW-0732">Signal</keyword>
<protein>
    <recommendedName>
        <fullName evidence="6">DUF4124 domain-containing protein</fullName>
    </recommendedName>
</protein>
<evidence type="ECO:0000313" key="4">
    <source>
        <dbReference type="Proteomes" id="UP000294721"/>
    </source>
</evidence>
<sequence length="48" mass="5351">MKTVLFALMLMAAFAAGMYTERFLAQDACLDQGGVYQHNNCRTEPPQP</sequence>
<evidence type="ECO:0000313" key="2">
    <source>
        <dbReference type="EMBL" id="TCP05991.1"/>
    </source>
</evidence>
<evidence type="ECO:0000313" key="3">
    <source>
        <dbReference type="EMBL" id="UOO80090.1"/>
    </source>
</evidence>
<dbReference type="AlphaFoldDB" id="A0AAE9GU88"/>
<gene>
    <name evidence="2" type="ORF">EV680_11547</name>
    <name evidence="3" type="ORF">LVJ78_03510</name>
</gene>
<feature type="chain" id="PRO_5042275941" description="DUF4124 domain-containing protein" evidence="1">
    <location>
        <begin position="16"/>
        <end position="48"/>
    </location>
</feature>
<keyword evidence="4" id="KW-1185">Reference proteome</keyword>
<dbReference type="KEGG" id="usu:LVJ78_03510"/>
<proteinExistence type="predicted"/>
<dbReference type="Proteomes" id="UP000829756">
    <property type="component" value="Chromosome"/>
</dbReference>
<reference evidence="2 4" key="1">
    <citation type="submission" date="2019-03" db="EMBL/GenBank/DDBJ databases">
        <title>Genomic Encyclopedia of Type Strains, Phase IV (KMG-IV): sequencing the most valuable type-strain genomes for metagenomic binning, comparative biology and taxonomic classification.</title>
        <authorList>
            <person name="Goeker M."/>
        </authorList>
    </citation>
    <scope>NUCLEOTIDE SEQUENCE [LARGE SCALE GENOMIC DNA]</scope>
    <source>
        <strain evidence="2 4">DSM 17474</strain>
    </source>
</reference>
<evidence type="ECO:0000313" key="5">
    <source>
        <dbReference type="Proteomes" id="UP000829756"/>
    </source>
</evidence>
<dbReference type="Proteomes" id="UP000294721">
    <property type="component" value="Unassembled WGS sequence"/>
</dbReference>
<name>A0AAE9GU88_9NEIS</name>
<organism evidence="3 5">
    <name type="scientific">Uruburuella suis</name>
    <dbReference type="NCBI Taxonomy" id="252130"/>
    <lineage>
        <taxon>Bacteria</taxon>
        <taxon>Pseudomonadati</taxon>
        <taxon>Pseudomonadota</taxon>
        <taxon>Betaproteobacteria</taxon>
        <taxon>Neisseriales</taxon>
        <taxon>Neisseriaceae</taxon>
        <taxon>Uruburuella</taxon>
    </lineage>
</organism>